<evidence type="ECO:0000313" key="3">
    <source>
        <dbReference type="Proteomes" id="UP000607197"/>
    </source>
</evidence>
<reference evidence="2" key="2">
    <citation type="submission" date="2020-09" db="EMBL/GenBank/DDBJ databases">
        <authorList>
            <person name="Sun Q."/>
            <person name="Ohkuma M."/>
        </authorList>
    </citation>
    <scope>NUCLEOTIDE SEQUENCE</scope>
    <source>
        <strain evidence="2">JCM 19596</strain>
    </source>
</reference>
<sequence>MGRERERAIGRPLNQHRAPTRPERAASGICPLVSGPMCGSVSRATVAENARRGVARDSAGGTKRWNAKARKGRNRRGYPLAPRAHAF</sequence>
<keyword evidence="3" id="KW-1185">Reference proteome</keyword>
<dbReference type="EMBL" id="BMPG01000008">
    <property type="protein sequence ID" value="GGL72747.1"/>
    <property type="molecule type" value="Genomic_DNA"/>
</dbReference>
<comment type="caution">
    <text evidence="2">The sequence shown here is derived from an EMBL/GenBank/DDBJ whole genome shotgun (WGS) entry which is preliminary data.</text>
</comment>
<dbReference type="Proteomes" id="UP000607197">
    <property type="component" value="Unassembled WGS sequence"/>
</dbReference>
<feature type="region of interest" description="Disordered" evidence="1">
    <location>
        <begin position="1"/>
        <end position="27"/>
    </location>
</feature>
<reference evidence="2" key="1">
    <citation type="journal article" date="2014" name="Int. J. Syst. Evol. Microbiol.">
        <title>Complete genome sequence of Corynebacterium casei LMG S-19264T (=DSM 44701T), isolated from a smear-ripened cheese.</title>
        <authorList>
            <consortium name="US DOE Joint Genome Institute (JGI-PGF)"/>
            <person name="Walter F."/>
            <person name="Albersmeier A."/>
            <person name="Kalinowski J."/>
            <person name="Ruckert C."/>
        </authorList>
    </citation>
    <scope>NUCLEOTIDE SEQUENCE</scope>
    <source>
        <strain evidence="2">JCM 19596</strain>
    </source>
</reference>
<gene>
    <name evidence="2" type="ORF">GCM10009039_33420</name>
</gene>
<evidence type="ECO:0000313" key="2">
    <source>
        <dbReference type="EMBL" id="GGL72747.1"/>
    </source>
</evidence>
<feature type="region of interest" description="Disordered" evidence="1">
    <location>
        <begin position="51"/>
        <end position="87"/>
    </location>
</feature>
<organism evidence="2 3">
    <name type="scientific">Halocalculus aciditolerans</name>
    <dbReference type="NCBI Taxonomy" id="1383812"/>
    <lineage>
        <taxon>Archaea</taxon>
        <taxon>Methanobacteriati</taxon>
        <taxon>Methanobacteriota</taxon>
        <taxon>Stenosarchaea group</taxon>
        <taxon>Halobacteria</taxon>
        <taxon>Halobacteriales</taxon>
        <taxon>Halobacteriaceae</taxon>
        <taxon>Halocalculus</taxon>
    </lineage>
</organism>
<accession>A0A830FBA4</accession>
<name>A0A830FBA4_9EURY</name>
<proteinExistence type="predicted"/>
<evidence type="ECO:0000256" key="1">
    <source>
        <dbReference type="SAM" id="MobiDB-lite"/>
    </source>
</evidence>
<protein>
    <submittedName>
        <fullName evidence="2">Uncharacterized protein</fullName>
    </submittedName>
</protein>
<dbReference type="AlphaFoldDB" id="A0A830FBA4"/>
<feature type="compositionally biased region" description="Basic residues" evidence="1">
    <location>
        <begin position="65"/>
        <end position="76"/>
    </location>
</feature>